<comment type="caution">
    <text evidence="8">The sequence shown here is derived from an EMBL/GenBank/DDBJ whole genome shotgun (WGS) entry which is preliminary data.</text>
</comment>
<dbReference type="InterPro" id="IPR015813">
    <property type="entry name" value="Pyrv/PenolPyrv_kinase-like_dom"/>
</dbReference>
<evidence type="ECO:0000256" key="6">
    <source>
        <dbReference type="PIRSR" id="PIRSR015582-2"/>
    </source>
</evidence>
<dbReference type="EMBL" id="JACBZF010000002">
    <property type="protein sequence ID" value="NYH94955.1"/>
    <property type="molecule type" value="Genomic_DNA"/>
</dbReference>
<feature type="binding site" evidence="5">
    <location>
        <position position="71"/>
    </location>
    <ligand>
        <name>substrate</name>
    </ligand>
</feature>
<sequence>MTVPQSRPRRSVLYLPASNSRAIEKARTLDCDCVILDLEDAVAPDAKAEARESAVGAVRDGGFGRRELVVRVNGIDSDWSAEDCAALREAAPDAVLLPKIDDGEALRAYRAMLGGDIALWAMIETARSMLSLREIAQASNDFGVTCWVMGTNDLVKELDAVPPADRSSLMPFLAMSVAAARGYGIEIIDGVYNAFDDIAGFERECAQGVALGFGGKTLIHPRQIDPCNRAFSPSGEEVEWSRKVVAAFDRPENADKGALKVEGRMVERLHLARAQKVLAVTGEA</sequence>
<evidence type="ECO:0000256" key="4">
    <source>
        <dbReference type="ARBA" id="ARBA00022842"/>
    </source>
</evidence>
<dbReference type="Gene3D" id="3.20.20.60">
    <property type="entry name" value="Phosphoenolpyruvate-binding domains"/>
    <property type="match status" value="1"/>
</dbReference>
<reference evidence="8 9" key="1">
    <citation type="submission" date="2020-07" db="EMBL/GenBank/DDBJ databases">
        <title>Genomic Encyclopedia of Type Strains, Phase IV (KMG-IV): sequencing the most valuable type-strain genomes for metagenomic binning, comparative biology and taxonomic classification.</title>
        <authorList>
            <person name="Goeker M."/>
        </authorList>
    </citation>
    <scope>NUCLEOTIDE SEQUENCE [LARGE SCALE GENOMIC DNA]</scope>
    <source>
        <strain evidence="8 9">DSM 29043</strain>
    </source>
</reference>
<dbReference type="InterPro" id="IPR011206">
    <property type="entry name" value="Citrate_lyase_beta/mcl1/mcl2"/>
</dbReference>
<dbReference type="GO" id="GO:0000287">
    <property type="term" value="F:magnesium ion binding"/>
    <property type="evidence" value="ECO:0007669"/>
    <property type="project" value="TreeGrafter"/>
</dbReference>
<feature type="binding site" evidence="6">
    <location>
        <position position="153"/>
    </location>
    <ligand>
        <name>Mg(2+)</name>
        <dbReference type="ChEBI" id="CHEBI:18420"/>
    </ligand>
</feature>
<dbReference type="GO" id="GO:0006107">
    <property type="term" value="P:oxaloacetate metabolic process"/>
    <property type="evidence" value="ECO:0007669"/>
    <property type="project" value="TreeGrafter"/>
</dbReference>
<evidence type="ECO:0000259" key="7">
    <source>
        <dbReference type="Pfam" id="PF03328"/>
    </source>
</evidence>
<dbReference type="PANTHER" id="PTHR32308:SF10">
    <property type="entry name" value="CITRATE LYASE SUBUNIT BETA"/>
    <property type="match status" value="1"/>
</dbReference>
<dbReference type="RefSeq" id="WP_179406858.1">
    <property type="nucleotide sequence ID" value="NZ_BMGF01000009.1"/>
</dbReference>
<dbReference type="AlphaFoldDB" id="A0A7Z0BV40"/>
<evidence type="ECO:0000256" key="5">
    <source>
        <dbReference type="PIRSR" id="PIRSR015582-1"/>
    </source>
</evidence>
<comment type="similarity">
    <text evidence="2">Belongs to the HpcH/HpaI aldolase family.</text>
</comment>
<evidence type="ECO:0000313" key="9">
    <source>
        <dbReference type="Proteomes" id="UP000522081"/>
    </source>
</evidence>
<keyword evidence="3 6" id="KW-0479">Metal-binding</keyword>
<dbReference type="SUPFAM" id="SSF51621">
    <property type="entry name" value="Phosphoenolpyruvate/pyruvate domain"/>
    <property type="match status" value="1"/>
</dbReference>
<accession>A0A7Z0BV40</accession>
<dbReference type="Pfam" id="PF03328">
    <property type="entry name" value="HpcH_HpaI"/>
    <property type="match status" value="1"/>
</dbReference>
<evidence type="ECO:0000313" key="8">
    <source>
        <dbReference type="EMBL" id="NYH94955.1"/>
    </source>
</evidence>
<evidence type="ECO:0000256" key="1">
    <source>
        <dbReference type="ARBA" id="ARBA00001946"/>
    </source>
</evidence>
<feature type="domain" description="HpcH/HpaI aldolase/citrate lyase" evidence="7">
    <location>
        <begin position="10"/>
        <end position="221"/>
    </location>
</feature>
<dbReference type="GO" id="GO:0008816">
    <property type="term" value="F:citryl-CoA lyase activity"/>
    <property type="evidence" value="ECO:0007669"/>
    <property type="project" value="UniProtKB-EC"/>
</dbReference>
<feature type="binding site" evidence="6">
    <location>
        <position position="124"/>
    </location>
    <ligand>
        <name>Mg(2+)</name>
        <dbReference type="ChEBI" id="CHEBI:18420"/>
    </ligand>
</feature>
<protein>
    <submittedName>
        <fullName evidence="8">Citrate lyase subunit beta/citryl-CoA lyase</fullName>
        <ecNumber evidence="8">4.1.3.34</ecNumber>
    </submittedName>
</protein>
<evidence type="ECO:0000256" key="2">
    <source>
        <dbReference type="ARBA" id="ARBA00005568"/>
    </source>
</evidence>
<dbReference type="EC" id="4.1.3.34" evidence="8"/>
<keyword evidence="4 6" id="KW-0460">Magnesium</keyword>
<dbReference type="PANTHER" id="PTHR32308">
    <property type="entry name" value="LYASE BETA SUBUNIT, PUTATIVE (AFU_ORTHOLOGUE AFUA_4G13030)-RELATED"/>
    <property type="match status" value="1"/>
</dbReference>
<comment type="cofactor">
    <cofactor evidence="1">
        <name>Mg(2+)</name>
        <dbReference type="ChEBI" id="CHEBI:18420"/>
    </cofactor>
</comment>
<organism evidence="8 9">
    <name type="scientific">Novosphingobium marinum</name>
    <dbReference type="NCBI Taxonomy" id="1514948"/>
    <lineage>
        <taxon>Bacteria</taxon>
        <taxon>Pseudomonadati</taxon>
        <taxon>Pseudomonadota</taxon>
        <taxon>Alphaproteobacteria</taxon>
        <taxon>Sphingomonadales</taxon>
        <taxon>Sphingomonadaceae</taxon>
        <taxon>Novosphingobium</taxon>
    </lineage>
</organism>
<dbReference type="Proteomes" id="UP000522081">
    <property type="component" value="Unassembled WGS sequence"/>
</dbReference>
<keyword evidence="8" id="KW-0456">Lyase</keyword>
<proteinExistence type="inferred from homology"/>
<gene>
    <name evidence="8" type="ORF">FHS75_001274</name>
</gene>
<dbReference type="InterPro" id="IPR005000">
    <property type="entry name" value="Aldolase/citrate-lyase_domain"/>
</dbReference>
<evidence type="ECO:0000256" key="3">
    <source>
        <dbReference type="ARBA" id="ARBA00022723"/>
    </source>
</evidence>
<keyword evidence="9" id="KW-1185">Reference proteome</keyword>
<name>A0A7Z0BV40_9SPHN</name>
<dbReference type="InterPro" id="IPR040442">
    <property type="entry name" value="Pyrv_kinase-like_dom_sf"/>
</dbReference>
<dbReference type="PIRSF" id="PIRSF015582">
    <property type="entry name" value="Cit_lyase_B"/>
    <property type="match status" value="1"/>
</dbReference>
<feature type="binding site" evidence="5">
    <location>
        <position position="124"/>
    </location>
    <ligand>
        <name>substrate</name>
    </ligand>
</feature>